<comment type="caution">
    <text evidence="1">The sequence shown here is derived from an EMBL/GenBank/DDBJ whole genome shotgun (WGS) entry which is preliminary data.</text>
</comment>
<accession>A0A011NPQ9</accession>
<dbReference type="Proteomes" id="UP000020218">
    <property type="component" value="Unassembled WGS sequence"/>
</dbReference>
<dbReference type="NCBIfam" id="TIGR02547">
    <property type="entry name" value="casA_cse1"/>
    <property type="match status" value="1"/>
</dbReference>
<keyword evidence="2" id="KW-1185">Reference proteome</keyword>
<evidence type="ECO:0000313" key="2">
    <source>
        <dbReference type="Proteomes" id="UP000020218"/>
    </source>
</evidence>
<evidence type="ECO:0000313" key="1">
    <source>
        <dbReference type="EMBL" id="EXI66607.1"/>
    </source>
</evidence>
<dbReference type="InterPro" id="IPR013381">
    <property type="entry name" value="CRISPR-assoc_prot_Cse1"/>
</dbReference>
<gene>
    <name evidence="1" type="ORF">AW08_02512</name>
</gene>
<dbReference type="AlphaFoldDB" id="A0A011NPQ9"/>
<organism evidence="1 2">
    <name type="scientific">Candidatus Accumulibacter adjunctus</name>
    <dbReference type="NCBI Taxonomy" id="1454001"/>
    <lineage>
        <taxon>Bacteria</taxon>
        <taxon>Pseudomonadati</taxon>
        <taxon>Pseudomonadota</taxon>
        <taxon>Betaproteobacteria</taxon>
        <taxon>Candidatus Accumulibacter</taxon>
    </lineage>
</organism>
<protein>
    <submittedName>
        <fullName evidence="1">CRISPR type I-E protein CasA/Cse1</fullName>
    </submittedName>
</protein>
<proteinExistence type="predicted"/>
<dbReference type="EMBL" id="JFAX01000014">
    <property type="protein sequence ID" value="EXI66607.1"/>
    <property type="molecule type" value="Genomic_DNA"/>
</dbReference>
<sequence length="527" mass="58030">MNLLLDPLFRVCWQGHTSRASLPELLALLSEDRVDSLPGVQRHQEDALHIFLCYLAGVILDRQATQSPRQSADFWRQGIRALTQAEGCDSDDPWTLVVDDPTRPAFLQAPATSHAVFARDYKPKASTPDALDVLQTAKNHDIKATKGDPSCAEAWALALLSSQTMSGLLGKGNGGGMNRGISRMNTGIGSRPRVGWLPSFRHGPQFGRDVQLLARVRPRLLDPPFVYRPNGRALLWLEPWDGTGGHPLWTLDPFFIEIARRYRLIPSSRGYQVVSAGSAATFIDGADALKGNVGDPWIPINLTTNGALTVVRSGLHVELLRKLILPDSDGQTDLKPAAMQDIPSESGPGWLSASVLARGNGTTDGFHEAAIRVPERARFVLFGKCPERDRLAGLSKKGLEIASTIQYKALRPALFALMEGGPDTIKLDNAEIGRWVDKAAVPYNRDWNPLYFDWLWTTLDEADDSAALTFWFSQLCGLADATLQAAFERVPVRSGRNYRGKTKARSIFSGSLHKHLKQYMEATHEPA</sequence>
<dbReference type="PATRIC" id="fig|1454001.3.peg.2566"/>
<name>A0A011NPQ9_9PROT</name>
<dbReference type="STRING" id="1454001.AW08_02512"/>
<reference evidence="1" key="1">
    <citation type="submission" date="2014-02" db="EMBL/GenBank/DDBJ databases">
        <title>Expanding our view of genomic diversity in Candidatus Accumulibacter clades.</title>
        <authorList>
            <person name="Skennerton C.T."/>
            <person name="Barr J.J."/>
            <person name="Slater F.R."/>
            <person name="Bond P.L."/>
            <person name="Tyson G.W."/>
        </authorList>
    </citation>
    <scope>NUCLEOTIDE SEQUENCE [LARGE SCALE GENOMIC DNA]</scope>
</reference>